<accession>A9WFA6</accession>
<evidence type="ECO:0000313" key="9">
    <source>
        <dbReference type="Proteomes" id="UP000002008"/>
    </source>
</evidence>
<dbReference type="PANTHER" id="PTHR42790:SF19">
    <property type="entry name" value="KYNURENINE_ALPHA-AMINOADIPATE AMINOTRANSFERASE, MITOCHONDRIAL"/>
    <property type="match status" value="1"/>
</dbReference>
<dbReference type="GO" id="GO:0030170">
    <property type="term" value="F:pyridoxal phosphate binding"/>
    <property type="evidence" value="ECO:0007669"/>
    <property type="project" value="InterPro"/>
</dbReference>
<keyword evidence="9" id="KW-1185">Reference proteome</keyword>
<dbReference type="InterPro" id="IPR015421">
    <property type="entry name" value="PyrdxlP-dep_Trfase_major"/>
</dbReference>
<evidence type="ECO:0000259" key="7">
    <source>
        <dbReference type="Pfam" id="PF00155"/>
    </source>
</evidence>
<reference evidence="9" key="1">
    <citation type="journal article" date="2011" name="BMC Genomics">
        <title>Complete genome sequence of the filamentous anoxygenic phototrophic bacterium Chloroflexus aurantiacus.</title>
        <authorList>
            <person name="Tang K.H."/>
            <person name="Barry K."/>
            <person name="Chertkov O."/>
            <person name="Dalin E."/>
            <person name="Han C.S."/>
            <person name="Hauser L.J."/>
            <person name="Honchak B.M."/>
            <person name="Karbach L.E."/>
            <person name="Land M.L."/>
            <person name="Lapidus A."/>
            <person name="Larimer F.W."/>
            <person name="Mikhailova N."/>
            <person name="Pitluck S."/>
            <person name="Pierson B.K."/>
            <person name="Blankenship R.E."/>
        </authorList>
    </citation>
    <scope>NUCLEOTIDE SEQUENCE [LARGE SCALE GENOMIC DNA]</scope>
    <source>
        <strain evidence="9">ATCC 29366 / DSM 635 / J-10-fl</strain>
    </source>
</reference>
<name>A9WFA6_CHLAA</name>
<dbReference type="GO" id="GO:1901605">
    <property type="term" value="P:alpha-amino acid metabolic process"/>
    <property type="evidence" value="ECO:0000318"/>
    <property type="project" value="GO_Central"/>
</dbReference>
<dbReference type="InParanoid" id="A9WFA6"/>
<dbReference type="FunFam" id="3.40.640.10:FF:000053">
    <property type="entry name" value="Aminotransferase, class I"/>
    <property type="match status" value="1"/>
</dbReference>
<dbReference type="InterPro" id="IPR015424">
    <property type="entry name" value="PyrdxlP-dep_Trfase"/>
</dbReference>
<protein>
    <submittedName>
        <fullName evidence="8">Aminotransferase class I and II</fullName>
    </submittedName>
</protein>
<dbReference type="Gene3D" id="3.90.1150.10">
    <property type="entry name" value="Aspartate Aminotransferase, domain 1"/>
    <property type="match status" value="1"/>
</dbReference>
<keyword evidence="6" id="KW-0663">Pyridoxal phosphate</keyword>
<evidence type="ECO:0000256" key="6">
    <source>
        <dbReference type="ARBA" id="ARBA00022898"/>
    </source>
</evidence>
<evidence type="ECO:0000256" key="1">
    <source>
        <dbReference type="ARBA" id="ARBA00001933"/>
    </source>
</evidence>
<dbReference type="STRING" id="324602.Caur_2891"/>
<evidence type="ECO:0000313" key="8">
    <source>
        <dbReference type="EMBL" id="ABY36090.1"/>
    </source>
</evidence>
<evidence type="ECO:0000256" key="5">
    <source>
        <dbReference type="ARBA" id="ARBA00022679"/>
    </source>
</evidence>
<comment type="cofactor">
    <cofactor evidence="1">
        <name>pyridoxal 5'-phosphate</name>
        <dbReference type="ChEBI" id="CHEBI:597326"/>
    </cofactor>
</comment>
<dbReference type="EnsemblBacteria" id="ABY36090">
    <property type="protein sequence ID" value="ABY36090"/>
    <property type="gene ID" value="Caur_2891"/>
</dbReference>
<dbReference type="PANTHER" id="PTHR42790">
    <property type="entry name" value="AMINOTRANSFERASE"/>
    <property type="match status" value="1"/>
</dbReference>
<proteinExistence type="inferred from homology"/>
<dbReference type="InterPro" id="IPR050859">
    <property type="entry name" value="Class-I_PLP-dep_aminotransf"/>
</dbReference>
<dbReference type="RefSeq" id="WP_012258743.1">
    <property type="nucleotide sequence ID" value="NC_010175.1"/>
</dbReference>
<dbReference type="HOGENOM" id="CLU_017584_0_6_0"/>
<feature type="domain" description="Aminotransferase class I/classII large" evidence="7">
    <location>
        <begin position="74"/>
        <end position="388"/>
    </location>
</feature>
<dbReference type="InterPro" id="IPR004839">
    <property type="entry name" value="Aminotransferase_I/II_large"/>
</dbReference>
<keyword evidence="4 8" id="KW-0032">Aminotransferase</keyword>
<sequence>MTSTTDRLEALFASRVRDVVPPLFGAAGEPVRPLISLSYGLADPILFPRAELMAAAAEVLAYEAAESLNYAMSYPGLTDQIVARLQAEGVAAQPEHVLVGYGSGQILALLPEIFVEPGDIVIIEAPSFLGAVRRFVQSGARLISIPVDEEGMNVEMLADTLRDLAANGQRPKFIYTIPTFHNPTGVTMTLPRRRQLVDLAAEYGVPVVEDDAYIDLRFAGEPLPSLAALDQDGWVIRVGTYSKILAPGLRIGWVHARREIIDRLLMVKAEGTTGPFITRLVARFCADGRLERHIATLRQHYAVKCATMAAAIRRHFPAEASFVMPAGGFFIWVQLPKGVSARALLEASRARGAEFLAGTACFVERERGDNAMRLAFSFQSSERIEEAIAIIGSAFADL</sequence>
<dbReference type="InterPro" id="IPR015422">
    <property type="entry name" value="PyrdxlP-dep_Trfase_small"/>
</dbReference>
<evidence type="ECO:0000256" key="4">
    <source>
        <dbReference type="ARBA" id="ARBA00022576"/>
    </source>
</evidence>
<evidence type="ECO:0000256" key="2">
    <source>
        <dbReference type="ARBA" id="ARBA00007441"/>
    </source>
</evidence>
<gene>
    <name evidence="8" type="ordered locus">Caur_2891</name>
</gene>
<dbReference type="GO" id="GO:0008483">
    <property type="term" value="F:transaminase activity"/>
    <property type="evidence" value="ECO:0000318"/>
    <property type="project" value="GO_Central"/>
</dbReference>
<organism evidence="8 9">
    <name type="scientific">Chloroflexus aurantiacus (strain ATCC 29366 / DSM 635 / J-10-fl)</name>
    <dbReference type="NCBI Taxonomy" id="324602"/>
    <lineage>
        <taxon>Bacteria</taxon>
        <taxon>Bacillati</taxon>
        <taxon>Chloroflexota</taxon>
        <taxon>Chloroflexia</taxon>
        <taxon>Chloroflexales</taxon>
        <taxon>Chloroflexineae</taxon>
        <taxon>Chloroflexaceae</taxon>
        <taxon>Chloroflexus</taxon>
    </lineage>
</organism>
<dbReference type="Gene3D" id="3.40.640.10">
    <property type="entry name" value="Type I PLP-dependent aspartate aminotransferase-like (Major domain)"/>
    <property type="match status" value="1"/>
</dbReference>
<dbReference type="CDD" id="cd00609">
    <property type="entry name" value="AAT_like"/>
    <property type="match status" value="1"/>
</dbReference>
<dbReference type="AlphaFoldDB" id="A9WFA6"/>
<dbReference type="KEGG" id="cau:Caur_2891"/>
<dbReference type="Proteomes" id="UP000002008">
    <property type="component" value="Chromosome"/>
</dbReference>
<evidence type="ECO:0000256" key="3">
    <source>
        <dbReference type="ARBA" id="ARBA00011738"/>
    </source>
</evidence>
<dbReference type="SUPFAM" id="SSF53383">
    <property type="entry name" value="PLP-dependent transferases"/>
    <property type="match status" value="1"/>
</dbReference>
<dbReference type="EMBL" id="CP000909">
    <property type="protein sequence ID" value="ABY36090.1"/>
    <property type="molecule type" value="Genomic_DNA"/>
</dbReference>
<keyword evidence="5" id="KW-0808">Transferase</keyword>
<dbReference type="PATRIC" id="fig|324602.8.peg.3255"/>
<comment type="similarity">
    <text evidence="2">Belongs to the class-I pyridoxal-phosphate-dependent aminotransferase family.</text>
</comment>
<dbReference type="eggNOG" id="COG1167">
    <property type="taxonomic scope" value="Bacteria"/>
</dbReference>
<comment type="subunit">
    <text evidence="3">Homodimer.</text>
</comment>
<dbReference type="Pfam" id="PF00155">
    <property type="entry name" value="Aminotran_1_2"/>
    <property type="match status" value="1"/>
</dbReference>